<dbReference type="PANTHER" id="PTHR15811">
    <property type="entry name" value="MTH938 DOMAIN-CONTAINING PROTEIN"/>
    <property type="match status" value="1"/>
</dbReference>
<dbReference type="KEGG" id="bih:BIP78_1283"/>
<sequence length="112" mass="12523">MKLTGYRFGRVEANGLVYEHDLIVTPTEVREWRRREGHRVHPEDLAPALAAQPQVIVIGTGFSGLLHLTPEAEQALTDRRVELVVERTGLAVEAYNELAPSRRACALLHLTC</sequence>
<dbReference type="Pfam" id="PF04430">
    <property type="entry name" value="DUF498"/>
    <property type="match status" value="1"/>
</dbReference>
<dbReference type="InterPro" id="IPR036748">
    <property type="entry name" value="MTH938-like_sf"/>
</dbReference>
<dbReference type="AlphaFoldDB" id="A0A410FVD3"/>
<evidence type="ECO:0000313" key="2">
    <source>
        <dbReference type="Proteomes" id="UP000287233"/>
    </source>
</evidence>
<protein>
    <submittedName>
        <fullName evidence="1">Uncharacterized protein</fullName>
    </submittedName>
</protein>
<gene>
    <name evidence="1" type="ORF">BIP78_1283</name>
</gene>
<dbReference type="EMBL" id="CP034928">
    <property type="protein sequence ID" value="QAA77049.1"/>
    <property type="molecule type" value="Genomic_DNA"/>
</dbReference>
<organism evidence="1 2">
    <name type="scientific">Bipolaricaulis sibiricus</name>
    <dbReference type="NCBI Taxonomy" id="2501609"/>
    <lineage>
        <taxon>Bacteria</taxon>
        <taxon>Candidatus Bipolaricaulota</taxon>
        <taxon>Candidatus Bipolaricaulia</taxon>
        <taxon>Candidatus Bipolaricaulales</taxon>
        <taxon>Candidatus Bipolaricaulaceae</taxon>
        <taxon>Candidatus Bipolaricaulis</taxon>
    </lineage>
</organism>
<reference evidence="2" key="1">
    <citation type="submission" date="2018-12" db="EMBL/GenBank/DDBJ databases">
        <title>Complete genome sequence of an uncultured bacterium of the candidate phylum Bipolaricaulota.</title>
        <authorList>
            <person name="Kadnikov V.V."/>
            <person name="Mardanov A.V."/>
            <person name="Beletsky A.V."/>
            <person name="Frank Y.A."/>
            <person name="Karnachuk O.V."/>
            <person name="Ravin N.V."/>
        </authorList>
    </citation>
    <scope>NUCLEOTIDE SEQUENCE [LARGE SCALE GENOMIC DNA]</scope>
</reference>
<dbReference type="GO" id="GO:0005737">
    <property type="term" value="C:cytoplasm"/>
    <property type="evidence" value="ECO:0007669"/>
    <property type="project" value="TreeGrafter"/>
</dbReference>
<proteinExistence type="predicted"/>
<dbReference type="InterPro" id="IPR007523">
    <property type="entry name" value="NDUFAF3/AAMDC"/>
</dbReference>
<dbReference type="Gene3D" id="3.40.1230.10">
    <property type="entry name" value="MTH938-like"/>
    <property type="match status" value="1"/>
</dbReference>
<evidence type="ECO:0000313" key="1">
    <source>
        <dbReference type="EMBL" id="QAA77049.1"/>
    </source>
</evidence>
<accession>A0A410FVD3</accession>
<name>A0A410FVD3_BIPS1</name>
<dbReference type="SUPFAM" id="SSF64076">
    <property type="entry name" value="MTH938-like"/>
    <property type="match status" value="1"/>
</dbReference>
<dbReference type="PANTHER" id="PTHR15811:SF5">
    <property type="entry name" value="MTH938 DOMAIN-CONTAINING PROTEIN"/>
    <property type="match status" value="1"/>
</dbReference>
<dbReference type="Proteomes" id="UP000287233">
    <property type="component" value="Chromosome"/>
</dbReference>